<dbReference type="Proteomes" id="UP001054945">
    <property type="component" value="Unassembled WGS sequence"/>
</dbReference>
<comment type="caution">
    <text evidence="1">The sequence shown here is derived from an EMBL/GenBank/DDBJ whole genome shotgun (WGS) entry which is preliminary data.</text>
</comment>
<gene>
    <name evidence="1" type="ORF">CEXT_162471</name>
</gene>
<proteinExistence type="predicted"/>
<dbReference type="AlphaFoldDB" id="A0AAV4M8B9"/>
<keyword evidence="2" id="KW-1185">Reference proteome</keyword>
<accession>A0AAV4M8B9</accession>
<sequence>MRPFTISPGAKNNRRLAYQSIELLQQILDSVNSNVCELDRDCLNAGGPSQFVWLNCCKIVCTIHTGHRTEYSTVHLASFDYFPAEEGNEGLKKRGRACKITATSRGDSVRLSNEACARTVRNSDSCCAERLLSMFPAEKSKARQITVPTESSADFRDFVSRFSGVVLERKL</sequence>
<evidence type="ECO:0000313" key="1">
    <source>
        <dbReference type="EMBL" id="GIX68372.1"/>
    </source>
</evidence>
<dbReference type="EMBL" id="BPLR01001960">
    <property type="protein sequence ID" value="GIX68372.1"/>
    <property type="molecule type" value="Genomic_DNA"/>
</dbReference>
<protein>
    <submittedName>
        <fullName evidence="1">Uncharacterized protein</fullName>
    </submittedName>
</protein>
<organism evidence="1 2">
    <name type="scientific">Caerostris extrusa</name>
    <name type="common">Bark spider</name>
    <name type="synonym">Caerostris bankana</name>
    <dbReference type="NCBI Taxonomy" id="172846"/>
    <lineage>
        <taxon>Eukaryota</taxon>
        <taxon>Metazoa</taxon>
        <taxon>Ecdysozoa</taxon>
        <taxon>Arthropoda</taxon>
        <taxon>Chelicerata</taxon>
        <taxon>Arachnida</taxon>
        <taxon>Araneae</taxon>
        <taxon>Araneomorphae</taxon>
        <taxon>Entelegynae</taxon>
        <taxon>Araneoidea</taxon>
        <taxon>Araneidae</taxon>
        <taxon>Caerostris</taxon>
    </lineage>
</organism>
<name>A0AAV4M8B9_CAEEX</name>
<evidence type="ECO:0000313" key="2">
    <source>
        <dbReference type="Proteomes" id="UP001054945"/>
    </source>
</evidence>
<reference evidence="1 2" key="1">
    <citation type="submission" date="2021-06" db="EMBL/GenBank/DDBJ databases">
        <title>Caerostris extrusa draft genome.</title>
        <authorList>
            <person name="Kono N."/>
            <person name="Arakawa K."/>
        </authorList>
    </citation>
    <scope>NUCLEOTIDE SEQUENCE [LARGE SCALE GENOMIC DNA]</scope>
</reference>